<dbReference type="Gene3D" id="3.40.50.10190">
    <property type="entry name" value="BRCT domain"/>
    <property type="match status" value="1"/>
</dbReference>
<name>A0A4W3HEW9_CALMI</name>
<feature type="region of interest" description="Disordered" evidence="6">
    <location>
        <begin position="136"/>
        <end position="226"/>
    </location>
</feature>
<evidence type="ECO:0000313" key="9">
    <source>
        <dbReference type="Proteomes" id="UP000314986"/>
    </source>
</evidence>
<dbReference type="PANTHER" id="PTHR13561:SF20">
    <property type="entry name" value="DNA TOPOISOMERASE 2-BINDING PROTEIN 1"/>
    <property type="match status" value="1"/>
</dbReference>
<dbReference type="InterPro" id="IPR001357">
    <property type="entry name" value="BRCT_dom"/>
</dbReference>
<evidence type="ECO:0000256" key="4">
    <source>
        <dbReference type="ARBA" id="ARBA00023858"/>
    </source>
</evidence>
<feature type="domain" description="BRCT" evidence="7">
    <location>
        <begin position="42"/>
        <end position="134"/>
    </location>
</feature>
<evidence type="ECO:0000256" key="2">
    <source>
        <dbReference type="ARBA" id="ARBA00022737"/>
    </source>
</evidence>
<dbReference type="Ensembl" id="ENSCMIT00000013994.1">
    <property type="protein sequence ID" value="ENSCMIP00000013692.1"/>
    <property type="gene ID" value="ENSCMIG00000006855.1"/>
</dbReference>
<keyword evidence="3" id="KW-0539">Nucleus</keyword>
<sequence length="327" mass="36727">MYIDLFYIYIYTHIQCRESQRWFCFGQESIFKTVLVMRIFCFVFNILVSVRVSVHLSIQVTSEDRNTLWALITFYGGDCQLNLNKTCTHLIVPEPQGEKYKCALKRNSIKIVTPDWVEESVREKSLRDECTYHPRLIIPEEEEAEEEDEDEEVEQDDKHSARSSPLSSREGSPVSLRGFSPKRGGAFEKGSSEIMFDDSSDSSPEKQERNLNWTPAEMPPTAAAKRRLAPGKDSALINLCANVPPVPGAAMTPEARAGLLTPGVGQGVGVVGATPGPERQEMVTSWSPAVRTLRNITNSADIQQISRPSNVAQVSERNTWPPFYRRG</sequence>
<dbReference type="STRING" id="7868.ENSCMIP00000013692"/>
<dbReference type="GO" id="GO:0031981">
    <property type="term" value="C:nuclear lumen"/>
    <property type="evidence" value="ECO:0007669"/>
    <property type="project" value="UniProtKB-ARBA"/>
</dbReference>
<dbReference type="Pfam" id="PF12738">
    <property type="entry name" value="PTCB-BRCT"/>
    <property type="match status" value="1"/>
</dbReference>
<proteinExistence type="predicted"/>
<dbReference type="SMART" id="SM00292">
    <property type="entry name" value="BRCT"/>
    <property type="match status" value="1"/>
</dbReference>
<dbReference type="Proteomes" id="UP000314986">
    <property type="component" value="Unassembled WGS sequence"/>
</dbReference>
<feature type="compositionally biased region" description="Acidic residues" evidence="6">
    <location>
        <begin position="139"/>
        <end position="155"/>
    </location>
</feature>
<evidence type="ECO:0000256" key="3">
    <source>
        <dbReference type="ARBA" id="ARBA00023242"/>
    </source>
</evidence>
<protein>
    <recommendedName>
        <fullName evidence="4">PAX-interacting protein 1</fullName>
    </recommendedName>
    <alternativeName>
        <fullName evidence="5">PAX transactivation activation domain-interacting protein</fullName>
    </alternativeName>
</protein>
<reference evidence="8" key="5">
    <citation type="submission" date="2025-09" db="UniProtKB">
        <authorList>
            <consortium name="Ensembl"/>
        </authorList>
    </citation>
    <scope>IDENTIFICATION</scope>
</reference>
<accession>A0A4W3HEW9</accession>
<organism evidence="8 9">
    <name type="scientific">Callorhinchus milii</name>
    <name type="common">Ghost shark</name>
    <dbReference type="NCBI Taxonomy" id="7868"/>
    <lineage>
        <taxon>Eukaryota</taxon>
        <taxon>Metazoa</taxon>
        <taxon>Chordata</taxon>
        <taxon>Craniata</taxon>
        <taxon>Vertebrata</taxon>
        <taxon>Chondrichthyes</taxon>
        <taxon>Holocephali</taxon>
        <taxon>Chimaeriformes</taxon>
        <taxon>Callorhinchidae</taxon>
        <taxon>Callorhinchus</taxon>
    </lineage>
</organism>
<evidence type="ECO:0000256" key="6">
    <source>
        <dbReference type="SAM" id="MobiDB-lite"/>
    </source>
</evidence>
<dbReference type="SUPFAM" id="SSF52113">
    <property type="entry name" value="BRCT domain"/>
    <property type="match status" value="1"/>
</dbReference>
<dbReference type="FunFam" id="3.40.50.10190:FF:000046">
    <property type="entry name" value="PAX interacting protein 1"/>
    <property type="match status" value="1"/>
</dbReference>
<reference evidence="9" key="3">
    <citation type="journal article" date="2014" name="Nature">
        <title>Elephant shark genome provides unique insights into gnathostome evolution.</title>
        <authorList>
            <consortium name="International Elephant Shark Genome Sequencing Consortium"/>
            <person name="Venkatesh B."/>
            <person name="Lee A.P."/>
            <person name="Ravi V."/>
            <person name="Maurya A.K."/>
            <person name="Lian M.M."/>
            <person name="Swann J.B."/>
            <person name="Ohta Y."/>
            <person name="Flajnik M.F."/>
            <person name="Sutoh Y."/>
            <person name="Kasahara M."/>
            <person name="Hoon S."/>
            <person name="Gangu V."/>
            <person name="Roy S.W."/>
            <person name="Irimia M."/>
            <person name="Korzh V."/>
            <person name="Kondrychyn I."/>
            <person name="Lim Z.W."/>
            <person name="Tay B.H."/>
            <person name="Tohari S."/>
            <person name="Kong K.W."/>
            <person name="Ho S."/>
            <person name="Lorente-Galdos B."/>
            <person name="Quilez J."/>
            <person name="Marques-Bonet T."/>
            <person name="Raney B.J."/>
            <person name="Ingham P.W."/>
            <person name="Tay A."/>
            <person name="Hillier L.W."/>
            <person name="Minx P."/>
            <person name="Boehm T."/>
            <person name="Wilson R.K."/>
            <person name="Brenner S."/>
            <person name="Warren W.C."/>
        </authorList>
    </citation>
    <scope>NUCLEOTIDE SEQUENCE [LARGE SCALE GENOMIC DNA]</scope>
</reference>
<dbReference type="GO" id="GO:0007095">
    <property type="term" value="P:mitotic G2 DNA damage checkpoint signaling"/>
    <property type="evidence" value="ECO:0007669"/>
    <property type="project" value="TreeGrafter"/>
</dbReference>
<evidence type="ECO:0000313" key="8">
    <source>
        <dbReference type="Ensembl" id="ENSCMIP00000013692.1"/>
    </source>
</evidence>
<reference evidence="8" key="4">
    <citation type="submission" date="2025-08" db="UniProtKB">
        <authorList>
            <consortium name="Ensembl"/>
        </authorList>
    </citation>
    <scope>IDENTIFICATION</scope>
</reference>
<dbReference type="PANTHER" id="PTHR13561">
    <property type="entry name" value="DNA REPLICATION REGULATOR DPB11-RELATED"/>
    <property type="match status" value="1"/>
</dbReference>
<keyword evidence="9" id="KW-1185">Reference proteome</keyword>
<dbReference type="InterPro" id="IPR036420">
    <property type="entry name" value="BRCT_dom_sf"/>
</dbReference>
<keyword evidence="2" id="KW-0677">Repeat</keyword>
<reference evidence="9" key="2">
    <citation type="journal article" date="2007" name="PLoS Biol.">
        <title>Survey sequencing and comparative analysis of the elephant shark (Callorhinchus milii) genome.</title>
        <authorList>
            <person name="Venkatesh B."/>
            <person name="Kirkness E.F."/>
            <person name="Loh Y.H."/>
            <person name="Halpern A.L."/>
            <person name="Lee A.P."/>
            <person name="Johnson J."/>
            <person name="Dandona N."/>
            <person name="Viswanathan L.D."/>
            <person name="Tay A."/>
            <person name="Venter J.C."/>
            <person name="Strausberg R.L."/>
            <person name="Brenner S."/>
        </authorList>
    </citation>
    <scope>NUCLEOTIDE SEQUENCE [LARGE SCALE GENOMIC DNA]</scope>
</reference>
<dbReference type="InParanoid" id="A0A4W3HEW9"/>
<evidence type="ECO:0000259" key="7">
    <source>
        <dbReference type="PROSITE" id="PS50172"/>
    </source>
</evidence>
<evidence type="ECO:0000256" key="5">
    <source>
        <dbReference type="ARBA" id="ARBA00030146"/>
    </source>
</evidence>
<dbReference type="AlphaFoldDB" id="A0A4W3HEW9"/>
<dbReference type="PROSITE" id="PS50172">
    <property type="entry name" value="BRCT"/>
    <property type="match status" value="1"/>
</dbReference>
<dbReference type="CDD" id="cd17710">
    <property type="entry name" value="BRCT_PAXIP1_rpt2"/>
    <property type="match status" value="1"/>
</dbReference>
<evidence type="ECO:0000256" key="1">
    <source>
        <dbReference type="ARBA" id="ARBA00004123"/>
    </source>
</evidence>
<reference evidence="9" key="1">
    <citation type="journal article" date="2006" name="Science">
        <title>Ancient noncoding elements conserved in the human genome.</title>
        <authorList>
            <person name="Venkatesh B."/>
            <person name="Kirkness E.F."/>
            <person name="Loh Y.H."/>
            <person name="Halpern A.L."/>
            <person name="Lee A.P."/>
            <person name="Johnson J."/>
            <person name="Dandona N."/>
            <person name="Viswanathan L.D."/>
            <person name="Tay A."/>
            <person name="Venter J.C."/>
            <person name="Strausberg R.L."/>
            <person name="Brenner S."/>
        </authorList>
    </citation>
    <scope>NUCLEOTIDE SEQUENCE [LARGE SCALE GENOMIC DNA]</scope>
</reference>
<dbReference type="GO" id="GO:0033314">
    <property type="term" value="P:mitotic DNA replication checkpoint signaling"/>
    <property type="evidence" value="ECO:0007669"/>
    <property type="project" value="TreeGrafter"/>
</dbReference>
<dbReference type="GO" id="GO:0006270">
    <property type="term" value="P:DNA replication initiation"/>
    <property type="evidence" value="ECO:0007669"/>
    <property type="project" value="TreeGrafter"/>
</dbReference>
<comment type="subcellular location">
    <subcellularLocation>
        <location evidence="1">Nucleus</location>
    </subcellularLocation>
</comment>
<dbReference type="GeneTree" id="ENSGT00940000155757"/>